<evidence type="ECO:0000313" key="1">
    <source>
        <dbReference type="EMBL" id="ALU41591.1"/>
    </source>
</evidence>
<dbReference type="KEGG" id="prr:AT705_00835"/>
<name>A0A0U3I3L2_9GAMM</name>
<protein>
    <submittedName>
        <fullName evidence="1">Uncharacterized protein</fullName>
    </submittedName>
</protein>
<reference evidence="1 2" key="1">
    <citation type="submission" date="2015-12" db="EMBL/GenBank/DDBJ databases">
        <title>Complete genome sequence of Pseudoalteromonas rubra SCSIO 6842, harboring a conjugative plasmid.</title>
        <authorList>
            <person name="Li B."/>
            <person name="Wang X."/>
        </authorList>
    </citation>
    <scope>NUCLEOTIDE SEQUENCE [LARGE SCALE GENOMIC DNA]</scope>
    <source>
        <strain evidence="1 2">SCSIO 6842</strain>
    </source>
</reference>
<dbReference type="EMBL" id="CP013611">
    <property type="protein sequence ID" value="ALU41591.1"/>
    <property type="molecule type" value="Genomic_DNA"/>
</dbReference>
<dbReference type="Proteomes" id="UP000069015">
    <property type="component" value="Chromosome 1"/>
</dbReference>
<proteinExistence type="predicted"/>
<evidence type="ECO:0000313" key="2">
    <source>
        <dbReference type="Proteomes" id="UP000069015"/>
    </source>
</evidence>
<organism evidence="1 2">
    <name type="scientific">Pseudoalteromonas rubra</name>
    <dbReference type="NCBI Taxonomy" id="43658"/>
    <lineage>
        <taxon>Bacteria</taxon>
        <taxon>Pseudomonadati</taxon>
        <taxon>Pseudomonadota</taxon>
        <taxon>Gammaproteobacteria</taxon>
        <taxon>Alteromonadales</taxon>
        <taxon>Pseudoalteromonadaceae</taxon>
        <taxon>Pseudoalteromonas</taxon>
    </lineage>
</organism>
<sequence>MTELFALLDKKISEIENAIAHTNDPDSEGLFDQAEYYIGLGFVAAQRFMVEAISFSKLEKGSAFVIGARHHPSVTDVSAINAAANYWKHEVEWWQELDKLSKRSERTLEQISLVSGSDHYRLSNLLYALSERQGVRVAYLLPILRKWFDIIETKSRALE</sequence>
<dbReference type="AlphaFoldDB" id="A0A0U3I3L2"/>
<accession>A0A0U3I3L2</accession>
<gene>
    <name evidence="1" type="ORF">AT705_00835</name>
</gene>